<evidence type="ECO:0000256" key="1">
    <source>
        <dbReference type="SAM" id="MobiDB-lite"/>
    </source>
</evidence>
<evidence type="ECO:0000313" key="3">
    <source>
        <dbReference type="Proteomes" id="UP000632858"/>
    </source>
</evidence>
<keyword evidence="3" id="KW-1185">Reference proteome</keyword>
<dbReference type="EMBL" id="BMFO01000004">
    <property type="protein sequence ID" value="GGF97024.1"/>
    <property type="molecule type" value="Genomic_DNA"/>
</dbReference>
<evidence type="ECO:0000313" key="2">
    <source>
        <dbReference type="EMBL" id="GGF97024.1"/>
    </source>
</evidence>
<reference evidence="2" key="1">
    <citation type="journal article" date="2014" name="Int. J. Syst. Evol. Microbiol.">
        <title>Complete genome sequence of Corynebacterium casei LMG S-19264T (=DSM 44701T), isolated from a smear-ripened cheese.</title>
        <authorList>
            <consortium name="US DOE Joint Genome Institute (JGI-PGF)"/>
            <person name="Walter F."/>
            <person name="Albersmeier A."/>
            <person name="Kalinowski J."/>
            <person name="Ruckert C."/>
        </authorList>
    </citation>
    <scope>NUCLEOTIDE SEQUENCE</scope>
    <source>
        <strain evidence="2">CGMCC 1.12726</strain>
    </source>
</reference>
<proteinExistence type="predicted"/>
<organism evidence="2 3">
    <name type="scientific">Arenimonas maotaiensis</name>
    <dbReference type="NCBI Taxonomy" id="1446479"/>
    <lineage>
        <taxon>Bacteria</taxon>
        <taxon>Pseudomonadati</taxon>
        <taxon>Pseudomonadota</taxon>
        <taxon>Gammaproteobacteria</taxon>
        <taxon>Lysobacterales</taxon>
        <taxon>Lysobacteraceae</taxon>
        <taxon>Arenimonas</taxon>
    </lineage>
</organism>
<dbReference type="Proteomes" id="UP000632858">
    <property type="component" value="Unassembled WGS sequence"/>
</dbReference>
<name>A0A917FRW1_9GAMM</name>
<reference evidence="2" key="2">
    <citation type="submission" date="2020-09" db="EMBL/GenBank/DDBJ databases">
        <authorList>
            <person name="Sun Q."/>
            <person name="Zhou Y."/>
        </authorList>
    </citation>
    <scope>NUCLEOTIDE SEQUENCE</scope>
    <source>
        <strain evidence="2">CGMCC 1.12726</strain>
    </source>
</reference>
<dbReference type="RefSeq" id="WP_188450105.1">
    <property type="nucleotide sequence ID" value="NZ_BMFO01000004.1"/>
</dbReference>
<sequence length="151" mass="17491">MWIGLFFLLVLSVAGYLLYSSRTSSKSRPAPAAGTGLADIPARVFNPSRYKDMRPVLAWEFVAPNLSTACQYAKNHDGVRRQAFECPSLPLADCGSHTCQCHYRPIVEERRRERRKVHDRRGELRLEGGEDRRKLHDRRKDQAEWHEKTIR</sequence>
<accession>A0A917FRW1</accession>
<protein>
    <submittedName>
        <fullName evidence="2">Uncharacterized protein</fullName>
    </submittedName>
</protein>
<comment type="caution">
    <text evidence="2">The sequence shown here is derived from an EMBL/GenBank/DDBJ whole genome shotgun (WGS) entry which is preliminary data.</text>
</comment>
<gene>
    <name evidence="2" type="ORF">GCM10010960_18410</name>
</gene>
<feature type="region of interest" description="Disordered" evidence="1">
    <location>
        <begin position="127"/>
        <end position="151"/>
    </location>
</feature>
<dbReference type="AlphaFoldDB" id="A0A917FRW1"/>